<sequence length="116" mass="13173">MVDRIVSGAHYGLKDWLAQRVTAVVMALYSLFMVGYLLLQPVLDYAAWHTLFHSQPVRLVSLLFVLSLLLHAWVGMRDIFMDYVHPTLIRLALHVAVILALVVYAAWAVQILWSGL</sequence>
<keyword evidence="14 17" id="KW-0408">Iron</keyword>
<evidence type="ECO:0000256" key="1">
    <source>
        <dbReference type="ARBA" id="ARBA00004050"/>
    </source>
</evidence>
<evidence type="ECO:0000256" key="16">
    <source>
        <dbReference type="PIRSR" id="PIRSR000169-1"/>
    </source>
</evidence>
<accession>A0A809SG63</accession>
<evidence type="ECO:0000256" key="6">
    <source>
        <dbReference type="ARBA" id="ARBA00022475"/>
    </source>
</evidence>
<dbReference type="Pfam" id="PF01127">
    <property type="entry name" value="Sdh_cyt"/>
    <property type="match status" value="1"/>
</dbReference>
<evidence type="ECO:0000256" key="4">
    <source>
        <dbReference type="ARBA" id="ARBA00019425"/>
    </source>
</evidence>
<evidence type="ECO:0000256" key="15">
    <source>
        <dbReference type="ARBA" id="ARBA00023136"/>
    </source>
</evidence>
<dbReference type="GO" id="GO:0005886">
    <property type="term" value="C:plasma membrane"/>
    <property type="evidence" value="ECO:0007669"/>
    <property type="project" value="UniProtKB-SubCell"/>
</dbReference>
<evidence type="ECO:0000256" key="8">
    <source>
        <dbReference type="ARBA" id="ARBA00022532"/>
    </source>
</evidence>
<keyword evidence="7" id="KW-0997">Cell inner membrane</keyword>
<keyword evidence="20" id="KW-1185">Reference proteome</keyword>
<comment type="subcellular location">
    <subcellularLocation>
        <location evidence="2">Cell inner membrane</location>
        <topology evidence="2">Multi-pass membrane protein</topology>
    </subcellularLocation>
</comment>
<keyword evidence="11 17" id="KW-0479">Metal-binding</keyword>
<organism evidence="19 20">
    <name type="scientific">Sulfuriferula nivalis</name>
    <dbReference type="NCBI Taxonomy" id="2675298"/>
    <lineage>
        <taxon>Bacteria</taxon>
        <taxon>Pseudomonadati</taxon>
        <taxon>Pseudomonadota</taxon>
        <taxon>Betaproteobacteria</taxon>
        <taxon>Nitrosomonadales</taxon>
        <taxon>Sulfuricellaceae</taxon>
        <taxon>Sulfuriferula</taxon>
    </lineage>
</organism>
<evidence type="ECO:0000256" key="5">
    <source>
        <dbReference type="ARBA" id="ARBA00022448"/>
    </source>
</evidence>
<evidence type="ECO:0000256" key="13">
    <source>
        <dbReference type="ARBA" id="ARBA00022989"/>
    </source>
</evidence>
<evidence type="ECO:0000313" key="19">
    <source>
        <dbReference type="EMBL" id="BBO99649.1"/>
    </source>
</evidence>
<dbReference type="SUPFAM" id="SSF81343">
    <property type="entry name" value="Fumarate reductase respiratory complex transmembrane subunits"/>
    <property type="match status" value="1"/>
</dbReference>
<feature type="binding site" evidence="16">
    <location>
        <position position="83"/>
    </location>
    <ligand>
        <name>a ubiquinone</name>
        <dbReference type="ChEBI" id="CHEBI:16389"/>
    </ligand>
</feature>
<keyword evidence="12" id="KW-0249">Electron transport</keyword>
<reference evidence="20" key="1">
    <citation type="submission" date="2019-11" db="EMBL/GenBank/DDBJ databases">
        <title>Isolation and characterization of a novel species in the genus Sulfuriferula.</title>
        <authorList>
            <person name="Mochizuki J."/>
            <person name="Kojima H."/>
            <person name="Fukui M."/>
        </authorList>
    </citation>
    <scope>NUCLEOTIDE SEQUENCE [LARGE SCALE GENOMIC DNA]</scope>
    <source>
        <strain evidence="20">SGTM</strain>
    </source>
</reference>
<evidence type="ECO:0000256" key="7">
    <source>
        <dbReference type="ARBA" id="ARBA00022519"/>
    </source>
</evidence>
<dbReference type="AlphaFoldDB" id="A0A809SG63"/>
<dbReference type="InterPro" id="IPR014312">
    <property type="entry name" value="Succ_DH_anchor"/>
</dbReference>
<dbReference type="PIRSF" id="PIRSF000169">
    <property type="entry name" value="SDH_D"/>
    <property type="match status" value="1"/>
</dbReference>
<evidence type="ECO:0000256" key="18">
    <source>
        <dbReference type="SAM" id="Phobius"/>
    </source>
</evidence>
<comment type="pathway">
    <text evidence="3">Carbohydrate metabolism; tricarboxylic acid cycle.</text>
</comment>
<evidence type="ECO:0000256" key="14">
    <source>
        <dbReference type="ARBA" id="ARBA00023004"/>
    </source>
</evidence>
<dbReference type="GO" id="GO:0046872">
    <property type="term" value="F:metal ion binding"/>
    <property type="evidence" value="ECO:0007669"/>
    <property type="project" value="UniProtKB-KW"/>
</dbReference>
<evidence type="ECO:0000256" key="3">
    <source>
        <dbReference type="ARBA" id="ARBA00005163"/>
    </source>
</evidence>
<dbReference type="RefSeq" id="WP_162083671.1">
    <property type="nucleotide sequence ID" value="NZ_AP021881.1"/>
</dbReference>
<proteinExistence type="predicted"/>
<keyword evidence="5" id="KW-0813">Transport</keyword>
<feature type="transmembrane region" description="Helical" evidence="18">
    <location>
        <begin position="88"/>
        <end position="113"/>
    </location>
</feature>
<dbReference type="NCBIfam" id="TIGR02968">
    <property type="entry name" value="succ_dehyd_anc"/>
    <property type="match status" value="1"/>
</dbReference>
<evidence type="ECO:0000256" key="11">
    <source>
        <dbReference type="ARBA" id="ARBA00022723"/>
    </source>
</evidence>
<keyword evidence="9 17" id="KW-0349">Heme</keyword>
<keyword evidence="6" id="KW-1003">Cell membrane</keyword>
<dbReference type="Gene3D" id="1.20.1300.10">
    <property type="entry name" value="Fumarate reductase/succinate dehydrogenase, transmembrane subunit"/>
    <property type="match status" value="1"/>
</dbReference>
<dbReference type="PANTHER" id="PTHR38689:SF1">
    <property type="entry name" value="SUCCINATE DEHYDROGENASE HYDROPHOBIC MEMBRANE ANCHOR SUBUNIT"/>
    <property type="match status" value="1"/>
</dbReference>
<feature type="transmembrane region" description="Helical" evidence="18">
    <location>
        <begin position="59"/>
        <end position="76"/>
    </location>
</feature>
<dbReference type="GO" id="GO:0017004">
    <property type="term" value="P:cytochrome complex assembly"/>
    <property type="evidence" value="ECO:0007669"/>
    <property type="project" value="TreeGrafter"/>
</dbReference>
<comment type="function">
    <text evidence="1">Membrane-anchoring subunit of succinate dehydrogenase (SDH).</text>
</comment>
<protein>
    <recommendedName>
        <fullName evidence="4">Succinate dehydrogenase hydrophobic membrane anchor subunit</fullName>
    </recommendedName>
</protein>
<keyword evidence="8" id="KW-0816">Tricarboxylic acid cycle</keyword>
<dbReference type="GO" id="GO:0009055">
    <property type="term" value="F:electron transfer activity"/>
    <property type="evidence" value="ECO:0007669"/>
    <property type="project" value="TreeGrafter"/>
</dbReference>
<dbReference type="InterPro" id="IPR034804">
    <property type="entry name" value="SQR/QFR_C/D"/>
</dbReference>
<dbReference type="CDD" id="cd03494">
    <property type="entry name" value="SQR_TypeC_SdhD"/>
    <property type="match status" value="1"/>
</dbReference>
<dbReference type="PANTHER" id="PTHR38689">
    <property type="entry name" value="SUCCINATE DEHYDROGENASE HYDROPHOBIC MEMBRANE ANCHOR SUBUNIT"/>
    <property type="match status" value="1"/>
</dbReference>
<evidence type="ECO:0000256" key="17">
    <source>
        <dbReference type="PIRSR" id="PIRSR000169-2"/>
    </source>
</evidence>
<keyword evidence="10 18" id="KW-0812">Transmembrane</keyword>
<dbReference type="Proteomes" id="UP000463939">
    <property type="component" value="Chromosome"/>
</dbReference>
<comment type="cofactor">
    <cofactor evidence="17">
        <name>heme</name>
        <dbReference type="ChEBI" id="CHEBI:30413"/>
    </cofactor>
    <text evidence="17">The heme is bound between the two transmembrane subunits.</text>
</comment>
<keyword evidence="13 18" id="KW-1133">Transmembrane helix</keyword>
<dbReference type="EMBL" id="AP021881">
    <property type="protein sequence ID" value="BBO99649.1"/>
    <property type="molecule type" value="Genomic_DNA"/>
</dbReference>
<dbReference type="KEGG" id="sniv:SFSGTM_03580"/>
<keyword evidence="15 18" id="KW-0472">Membrane</keyword>
<name>A0A809SG63_9PROT</name>
<evidence type="ECO:0000256" key="2">
    <source>
        <dbReference type="ARBA" id="ARBA00004429"/>
    </source>
</evidence>
<dbReference type="GO" id="GO:0020037">
    <property type="term" value="F:heme binding"/>
    <property type="evidence" value="ECO:0007669"/>
    <property type="project" value="InterPro"/>
</dbReference>
<dbReference type="UniPathway" id="UPA00223"/>
<dbReference type="GO" id="GO:0006099">
    <property type="term" value="P:tricarboxylic acid cycle"/>
    <property type="evidence" value="ECO:0007669"/>
    <property type="project" value="UniProtKB-UniPathway"/>
</dbReference>
<evidence type="ECO:0000256" key="9">
    <source>
        <dbReference type="ARBA" id="ARBA00022617"/>
    </source>
</evidence>
<gene>
    <name evidence="19" type="primary">sdhD</name>
    <name evidence="19" type="ORF">SFSGTM_03580</name>
</gene>
<evidence type="ECO:0000256" key="12">
    <source>
        <dbReference type="ARBA" id="ARBA00022982"/>
    </source>
</evidence>
<evidence type="ECO:0000313" key="20">
    <source>
        <dbReference type="Proteomes" id="UP000463939"/>
    </source>
</evidence>
<feature type="transmembrane region" description="Helical" evidence="18">
    <location>
        <begin position="21"/>
        <end position="39"/>
    </location>
</feature>
<dbReference type="InterPro" id="IPR000701">
    <property type="entry name" value="SuccDH_FuR_B_TM-su"/>
</dbReference>
<feature type="binding site" description="axial binding residue" evidence="17">
    <location>
        <position position="71"/>
    </location>
    <ligand>
        <name>heme</name>
        <dbReference type="ChEBI" id="CHEBI:30413"/>
        <note>ligand shared with second transmembrane subunit</note>
    </ligand>
    <ligandPart>
        <name>Fe</name>
        <dbReference type="ChEBI" id="CHEBI:18248"/>
    </ligandPart>
</feature>
<evidence type="ECO:0000256" key="10">
    <source>
        <dbReference type="ARBA" id="ARBA00022692"/>
    </source>
</evidence>